<organism evidence="3 4">
    <name type="scientific">Diploscapter pachys</name>
    <dbReference type="NCBI Taxonomy" id="2018661"/>
    <lineage>
        <taxon>Eukaryota</taxon>
        <taxon>Metazoa</taxon>
        <taxon>Ecdysozoa</taxon>
        <taxon>Nematoda</taxon>
        <taxon>Chromadorea</taxon>
        <taxon>Rhabditida</taxon>
        <taxon>Rhabditina</taxon>
        <taxon>Rhabditomorpha</taxon>
        <taxon>Rhabditoidea</taxon>
        <taxon>Rhabditidae</taxon>
        <taxon>Diploscapter</taxon>
    </lineage>
</organism>
<dbReference type="AlphaFoldDB" id="A0A2A2L4Z5"/>
<dbReference type="InterPro" id="IPR049511">
    <property type="entry name" value="PGH-like_rpt"/>
</dbReference>
<dbReference type="Pfam" id="PF00144">
    <property type="entry name" value="Beta-lactamase"/>
    <property type="match status" value="1"/>
</dbReference>
<gene>
    <name evidence="3" type="ORF">WR25_21610</name>
</gene>
<feature type="domain" description="Beta-lactamase-related" evidence="2">
    <location>
        <begin position="447"/>
        <end position="792"/>
    </location>
</feature>
<proteinExistence type="predicted"/>
<dbReference type="Gene3D" id="3.40.710.10">
    <property type="entry name" value="DD-peptidase/beta-lactamase superfamily"/>
    <property type="match status" value="1"/>
</dbReference>
<protein>
    <recommendedName>
        <fullName evidence="2">Beta-lactamase-related domain-containing protein</fullName>
    </recommendedName>
</protein>
<dbReference type="PANTHER" id="PTHR46825:SF13">
    <property type="entry name" value="BETA-LACTAMASE-RELATED DOMAIN-CONTAINING PROTEIN"/>
    <property type="match status" value="1"/>
</dbReference>
<keyword evidence="4" id="KW-1185">Reference proteome</keyword>
<evidence type="ECO:0000259" key="2">
    <source>
        <dbReference type="Pfam" id="PF00144"/>
    </source>
</evidence>
<comment type="caution">
    <text evidence="3">The sequence shown here is derived from an EMBL/GenBank/DDBJ whole genome shotgun (WGS) entry which is preliminary data.</text>
</comment>
<dbReference type="EMBL" id="LIAE01007196">
    <property type="protein sequence ID" value="PAV81165.1"/>
    <property type="molecule type" value="Genomic_DNA"/>
</dbReference>
<sequence>MPIIYLFLGIIIEYSTAEYQFFSDTSQHFFRAPKLTAYPFTAPQRFLDSLDLDDDFSGNATSTLPYNFTSTFKSTIRRRPPKIGQYPSRPIYQDLNYQNYQNYLQQQTYHSEPPLFQLAEPLLPDPVNFGQLPPPFPGSYPPSYFGAQYQDGSWNNMEMGPNGGGDWENFGGNGEDGFGGDGSLMGPDGRKRWLQVIHPPAPDEKDWVMTAGNESLVDNVLAISLQYGGRLVSMGYYVNKKAVSYYAIMHQYDGPVFIKPNPMTFDELVKAARENEARDLALTQVCGQEEKAGQITFTTYWEQIPGAEFHVWFPGTPHADEQRKHYENQGFRLTSLCGYVEGGKGKYVGVWMKPTLSKAQYEAHYGLTMEQCMQKDKMLTQRGYVAISIRVFNNGRAVQFVVLWSDVDSFRYTNPPDLWDKDHPIPVRFLKGTPELLSDTQMDFLVRRVEHFMKDLNIPGLSIAIAKREQLKFAAGFGYADIRKQEPVTPNHQFRVGSVSKPVTAAAVMMLIDRGKFKLDDKLFGMDSIFGDEFSKKSQYKRYVTDVTVRHLLEHTAGGWDNLQSDAAWIQPEMDTKELITYVLENVPLEYKPGTMWIYSNFGYQLLGHLIETASNMPYETFVKKFVFSQSGVYDIQVARPTITDKAPFVFIYFSCIVETHETCREVLYYMSGNGLGFDPYQMLPPERIGPWGGWIASPIQLLMFLTRVDGFRNRPDILSDQSIVDWSIPSPASNDTYGLGWSLNIMGFNGWQHDGRMPGSAAMLVRLDNELEMAIAVNKEYSERDFFHELGYVLHHLGNNCDWWPDDKDLFQKPKKKMRLL</sequence>
<accession>A0A2A2L4Z5</accession>
<feature type="signal peptide" evidence="1">
    <location>
        <begin position="1"/>
        <end position="17"/>
    </location>
</feature>
<evidence type="ECO:0000313" key="3">
    <source>
        <dbReference type="EMBL" id="PAV81165.1"/>
    </source>
</evidence>
<reference evidence="3 4" key="1">
    <citation type="journal article" date="2017" name="Curr. Biol.">
        <title>Genome architecture and evolution of a unichromosomal asexual nematode.</title>
        <authorList>
            <person name="Fradin H."/>
            <person name="Zegar C."/>
            <person name="Gutwein M."/>
            <person name="Lucas J."/>
            <person name="Kovtun M."/>
            <person name="Corcoran D."/>
            <person name="Baugh L.R."/>
            <person name="Kiontke K."/>
            <person name="Gunsalus K."/>
            <person name="Fitch D.H."/>
            <person name="Piano F."/>
        </authorList>
    </citation>
    <scope>NUCLEOTIDE SEQUENCE [LARGE SCALE GENOMIC DNA]</scope>
    <source>
        <strain evidence="3">PF1309</strain>
    </source>
</reference>
<dbReference type="STRING" id="2018661.A0A2A2L4Z5"/>
<dbReference type="InterPro" id="IPR050491">
    <property type="entry name" value="AmpC-like"/>
</dbReference>
<dbReference type="PANTHER" id="PTHR46825">
    <property type="entry name" value="D-ALANYL-D-ALANINE-CARBOXYPEPTIDASE/ENDOPEPTIDASE AMPH"/>
    <property type="match status" value="1"/>
</dbReference>
<evidence type="ECO:0000313" key="4">
    <source>
        <dbReference type="Proteomes" id="UP000218231"/>
    </source>
</evidence>
<dbReference type="InterPro" id="IPR001466">
    <property type="entry name" value="Beta-lactam-related"/>
</dbReference>
<keyword evidence="1" id="KW-0732">Signal</keyword>
<dbReference type="InterPro" id="IPR012338">
    <property type="entry name" value="Beta-lactam/transpept-like"/>
</dbReference>
<dbReference type="OrthoDB" id="5946976at2759"/>
<evidence type="ECO:0000256" key="1">
    <source>
        <dbReference type="SAM" id="SignalP"/>
    </source>
</evidence>
<feature type="chain" id="PRO_5012313492" description="Beta-lactamase-related domain-containing protein" evidence="1">
    <location>
        <begin position="18"/>
        <end position="822"/>
    </location>
</feature>
<dbReference type="Pfam" id="PF17660">
    <property type="entry name" value="BTRD1"/>
    <property type="match status" value="2"/>
</dbReference>
<name>A0A2A2L4Z5_9BILA</name>
<dbReference type="Proteomes" id="UP000218231">
    <property type="component" value="Unassembled WGS sequence"/>
</dbReference>
<dbReference type="SUPFAM" id="SSF56601">
    <property type="entry name" value="beta-lactamase/transpeptidase-like"/>
    <property type="match status" value="1"/>
</dbReference>